<keyword evidence="1 2" id="KW-0597">Phosphoprotein</keyword>
<name>A0ABW5NK46_9SPHI</name>
<dbReference type="SMART" id="SM00448">
    <property type="entry name" value="REC"/>
    <property type="match status" value="1"/>
</dbReference>
<evidence type="ECO:0000313" key="5">
    <source>
        <dbReference type="Proteomes" id="UP001597393"/>
    </source>
</evidence>
<dbReference type="PANTHER" id="PTHR44591:SF3">
    <property type="entry name" value="RESPONSE REGULATORY DOMAIN-CONTAINING PROTEIN"/>
    <property type="match status" value="1"/>
</dbReference>
<keyword evidence="5" id="KW-1185">Reference proteome</keyword>
<dbReference type="Pfam" id="PF00072">
    <property type="entry name" value="Response_reg"/>
    <property type="match status" value="1"/>
</dbReference>
<sequence length="123" mass="13943">MAKKRVFICDDDKGITDMLEMVLELEDVDTFTETDSVHAYDRLLQFKPDILIVDLWMPIVTGDQLIKRIRANQELKNLYIICISASRDGLQVADEAGADQFMAKPFDVEEFLNMIEQAIGSAA</sequence>
<feature type="domain" description="Response regulatory" evidence="3">
    <location>
        <begin position="5"/>
        <end position="119"/>
    </location>
</feature>
<proteinExistence type="predicted"/>
<dbReference type="PROSITE" id="PS50110">
    <property type="entry name" value="RESPONSE_REGULATORY"/>
    <property type="match status" value="1"/>
</dbReference>
<evidence type="ECO:0000256" key="2">
    <source>
        <dbReference type="PROSITE-ProRule" id="PRU00169"/>
    </source>
</evidence>
<gene>
    <name evidence="4" type="ORF">ACFSQ3_07380</name>
</gene>
<dbReference type="PANTHER" id="PTHR44591">
    <property type="entry name" value="STRESS RESPONSE REGULATOR PROTEIN 1"/>
    <property type="match status" value="1"/>
</dbReference>
<organism evidence="4 5">
    <name type="scientific">Sphingobacterium corticis</name>
    <dbReference type="NCBI Taxonomy" id="1812823"/>
    <lineage>
        <taxon>Bacteria</taxon>
        <taxon>Pseudomonadati</taxon>
        <taxon>Bacteroidota</taxon>
        <taxon>Sphingobacteriia</taxon>
        <taxon>Sphingobacteriales</taxon>
        <taxon>Sphingobacteriaceae</taxon>
        <taxon>Sphingobacterium</taxon>
    </lineage>
</organism>
<dbReference type="RefSeq" id="WP_380868900.1">
    <property type="nucleotide sequence ID" value="NZ_JBHUMA010000006.1"/>
</dbReference>
<dbReference type="Gene3D" id="3.40.50.2300">
    <property type="match status" value="1"/>
</dbReference>
<dbReference type="InterPro" id="IPR050595">
    <property type="entry name" value="Bact_response_regulator"/>
</dbReference>
<evidence type="ECO:0000256" key="1">
    <source>
        <dbReference type="ARBA" id="ARBA00022553"/>
    </source>
</evidence>
<dbReference type="InterPro" id="IPR001789">
    <property type="entry name" value="Sig_transdc_resp-reg_receiver"/>
</dbReference>
<feature type="modified residue" description="4-aspartylphosphate" evidence="2">
    <location>
        <position position="54"/>
    </location>
</feature>
<reference evidence="5" key="1">
    <citation type="journal article" date="2019" name="Int. J. Syst. Evol. Microbiol.">
        <title>The Global Catalogue of Microorganisms (GCM) 10K type strain sequencing project: providing services to taxonomists for standard genome sequencing and annotation.</title>
        <authorList>
            <consortium name="The Broad Institute Genomics Platform"/>
            <consortium name="The Broad Institute Genome Sequencing Center for Infectious Disease"/>
            <person name="Wu L."/>
            <person name="Ma J."/>
        </authorList>
    </citation>
    <scope>NUCLEOTIDE SEQUENCE [LARGE SCALE GENOMIC DNA]</scope>
    <source>
        <strain evidence="5">KCTC 42248</strain>
    </source>
</reference>
<dbReference type="SUPFAM" id="SSF52172">
    <property type="entry name" value="CheY-like"/>
    <property type="match status" value="1"/>
</dbReference>
<comment type="caution">
    <text evidence="4">The sequence shown here is derived from an EMBL/GenBank/DDBJ whole genome shotgun (WGS) entry which is preliminary data.</text>
</comment>
<protein>
    <submittedName>
        <fullName evidence="4">Response regulator</fullName>
    </submittedName>
</protein>
<dbReference type="InterPro" id="IPR011006">
    <property type="entry name" value="CheY-like_superfamily"/>
</dbReference>
<dbReference type="EMBL" id="JBHUMA010000006">
    <property type="protein sequence ID" value="MFD2598770.1"/>
    <property type="molecule type" value="Genomic_DNA"/>
</dbReference>
<accession>A0ABW5NK46</accession>
<evidence type="ECO:0000313" key="4">
    <source>
        <dbReference type="EMBL" id="MFD2598770.1"/>
    </source>
</evidence>
<dbReference type="Proteomes" id="UP001597393">
    <property type="component" value="Unassembled WGS sequence"/>
</dbReference>
<evidence type="ECO:0000259" key="3">
    <source>
        <dbReference type="PROSITE" id="PS50110"/>
    </source>
</evidence>